<dbReference type="PANTHER" id="PTHR35307:SF9">
    <property type="entry name" value="TRANSMEMBRANE PROTEIN"/>
    <property type="match status" value="1"/>
</dbReference>
<feature type="transmembrane region" description="Helical" evidence="2">
    <location>
        <begin position="208"/>
        <end position="235"/>
    </location>
</feature>
<reference evidence="3 4" key="1">
    <citation type="journal article" date="2017" name="Nat. Commun.">
        <title>Genome assembly with in vitro proximity ligation data and whole-genome triplication in lettuce.</title>
        <authorList>
            <person name="Reyes-Chin-Wo S."/>
            <person name="Wang Z."/>
            <person name="Yang X."/>
            <person name="Kozik A."/>
            <person name="Arikit S."/>
            <person name="Song C."/>
            <person name="Xia L."/>
            <person name="Froenicke L."/>
            <person name="Lavelle D.O."/>
            <person name="Truco M.J."/>
            <person name="Xia R."/>
            <person name="Zhu S."/>
            <person name="Xu C."/>
            <person name="Xu H."/>
            <person name="Xu X."/>
            <person name="Cox K."/>
            <person name="Korf I."/>
            <person name="Meyers B.C."/>
            <person name="Michelmore R.W."/>
        </authorList>
    </citation>
    <scope>NUCLEOTIDE SEQUENCE [LARGE SCALE GENOMIC DNA]</scope>
    <source>
        <strain evidence="4">cv. Salinas</strain>
        <tissue evidence="3">Seedlings</tissue>
    </source>
</reference>
<evidence type="ECO:0000256" key="1">
    <source>
        <dbReference type="SAM" id="MobiDB-lite"/>
    </source>
</evidence>
<keyword evidence="2" id="KW-0812">Transmembrane</keyword>
<keyword evidence="2" id="KW-0472">Membrane</keyword>
<evidence type="ECO:0000313" key="3">
    <source>
        <dbReference type="EMBL" id="KAJ0228569.1"/>
    </source>
</evidence>
<feature type="transmembrane region" description="Helical" evidence="2">
    <location>
        <begin position="255"/>
        <end position="278"/>
    </location>
</feature>
<keyword evidence="2" id="KW-1133">Transmembrane helix</keyword>
<feature type="transmembrane region" description="Helical" evidence="2">
    <location>
        <begin position="78"/>
        <end position="96"/>
    </location>
</feature>
<proteinExistence type="predicted"/>
<dbReference type="Proteomes" id="UP000235145">
    <property type="component" value="Unassembled WGS sequence"/>
</dbReference>
<accession>A0A9R1WRS7</accession>
<sequence>MAWTSPADAIPWVGLYICVASLVCTLAMVADVFRGFGQWKLWFPCRFFTINAASITLIAITTKLLVDLSTNLSDDHENIAKFVSICFLVAMLANILPSLGLMNDKELLLNTVALCILILTINVNMWIQVIIAQSSLVSWTTILLLILLIPCPFSVALTVSASRRALEQRYKELHSLASNYEQINFSSKELIRYVKKYWMMAETGNPQFVIACSPVSCAFGDVCLVLAFNSVIILVDQFVDISNFQNYDSDYKWSINVIIVFQSIGAIVGSIAPIFRCLTTTGHFNLSMKWSKHHINVFRVEKHWIQTLQLWKSSPVPKHIPGRHCKKVFHKIRNLILNFCIALQITIVVICKTECLIPRFFLILFSYCYHFGKSYLKRFKEEPNASDSNVISDMEEYTGYILQIEPDAKLSKRILRNVLSSITRLLQESEKKEPRNLMKLLEKSTGFIGVVEFDNDQVPPLHPEEVQNCWSLVTVTLTAIALALPNIANCHFKGLLSSMKEGLQFVRHVEESLNDYDEMIKARKAATHVWTDIEVYCKWLQIDLQKKARKGKTSKDILQWLGDEAAKIVIQFKTRKNVSLDHSLSKFIAASSMYRISQTILLHCHEQENCPTDEELFEWISTIIADLLCACFTNLPRVITMKCHVDAIEKREDNIRTAAQLLGRSKNILKMLKKRQLPNLDIESMGYVDKWHALSKSQIPNGNSARIQPGSSSSNESLVVTII</sequence>
<feature type="transmembrane region" description="Helical" evidence="2">
    <location>
        <begin position="12"/>
        <end position="33"/>
    </location>
</feature>
<dbReference type="AlphaFoldDB" id="A0A9R1WRS7"/>
<name>A0A9R1WRS7_LACSA</name>
<keyword evidence="4" id="KW-1185">Reference proteome</keyword>
<gene>
    <name evidence="3" type="ORF">LSAT_V11C100019370</name>
</gene>
<dbReference type="EMBL" id="NBSK02000001">
    <property type="protein sequence ID" value="KAJ0228569.1"/>
    <property type="molecule type" value="Genomic_DNA"/>
</dbReference>
<evidence type="ECO:0000313" key="4">
    <source>
        <dbReference type="Proteomes" id="UP000235145"/>
    </source>
</evidence>
<feature type="transmembrane region" description="Helical" evidence="2">
    <location>
        <begin position="108"/>
        <end position="131"/>
    </location>
</feature>
<feature type="transmembrane region" description="Helical" evidence="2">
    <location>
        <begin position="45"/>
        <end position="66"/>
    </location>
</feature>
<dbReference type="PANTHER" id="PTHR35307">
    <property type="entry name" value="PROTEIN, PUTATIVE-RELATED"/>
    <property type="match status" value="1"/>
</dbReference>
<feature type="transmembrane region" description="Helical" evidence="2">
    <location>
        <begin position="332"/>
        <end position="350"/>
    </location>
</feature>
<protein>
    <submittedName>
        <fullName evidence="3">Uncharacterized protein</fullName>
    </submittedName>
</protein>
<feature type="transmembrane region" description="Helical" evidence="2">
    <location>
        <begin position="137"/>
        <end position="161"/>
    </location>
</feature>
<evidence type="ECO:0000256" key="2">
    <source>
        <dbReference type="SAM" id="Phobius"/>
    </source>
</evidence>
<feature type="region of interest" description="Disordered" evidence="1">
    <location>
        <begin position="702"/>
        <end position="723"/>
    </location>
</feature>
<organism evidence="3 4">
    <name type="scientific">Lactuca sativa</name>
    <name type="common">Garden lettuce</name>
    <dbReference type="NCBI Taxonomy" id="4236"/>
    <lineage>
        <taxon>Eukaryota</taxon>
        <taxon>Viridiplantae</taxon>
        <taxon>Streptophyta</taxon>
        <taxon>Embryophyta</taxon>
        <taxon>Tracheophyta</taxon>
        <taxon>Spermatophyta</taxon>
        <taxon>Magnoliopsida</taxon>
        <taxon>eudicotyledons</taxon>
        <taxon>Gunneridae</taxon>
        <taxon>Pentapetalae</taxon>
        <taxon>asterids</taxon>
        <taxon>campanulids</taxon>
        <taxon>Asterales</taxon>
        <taxon>Asteraceae</taxon>
        <taxon>Cichorioideae</taxon>
        <taxon>Cichorieae</taxon>
        <taxon>Lactucinae</taxon>
        <taxon>Lactuca</taxon>
    </lineage>
</organism>
<comment type="caution">
    <text evidence="3">The sequence shown here is derived from an EMBL/GenBank/DDBJ whole genome shotgun (WGS) entry which is preliminary data.</text>
</comment>